<sequence>MDNRAALTGRRVTNNTHYIYMDGPWDRECLGGDDATRHCVMHNSKRQSVSCGRSMPGGWLVKPRGPQTSESMCS</sequence>
<dbReference type="AlphaFoldDB" id="A0A0C3A3D1"/>
<protein>
    <submittedName>
        <fullName evidence="2">Uncharacterized protein</fullName>
    </submittedName>
</protein>
<proteinExistence type="predicted"/>
<evidence type="ECO:0000313" key="2">
    <source>
        <dbReference type="EMBL" id="KIM68138.1"/>
    </source>
</evidence>
<dbReference type="HOGENOM" id="CLU_2689271_0_0_1"/>
<dbReference type="EMBL" id="KN822010">
    <property type="protein sequence ID" value="KIM68138.1"/>
    <property type="molecule type" value="Genomic_DNA"/>
</dbReference>
<evidence type="ECO:0000313" key="3">
    <source>
        <dbReference type="Proteomes" id="UP000053989"/>
    </source>
</evidence>
<evidence type="ECO:0000256" key="1">
    <source>
        <dbReference type="SAM" id="MobiDB-lite"/>
    </source>
</evidence>
<dbReference type="InParanoid" id="A0A0C3A3D1"/>
<gene>
    <name evidence="2" type="ORF">SCLCIDRAFT_1209541</name>
</gene>
<name>A0A0C3A3D1_9AGAM</name>
<accession>A0A0C3A3D1</accession>
<feature type="region of interest" description="Disordered" evidence="1">
    <location>
        <begin position="52"/>
        <end position="74"/>
    </location>
</feature>
<keyword evidence="3" id="KW-1185">Reference proteome</keyword>
<reference evidence="2 3" key="1">
    <citation type="submission" date="2014-04" db="EMBL/GenBank/DDBJ databases">
        <authorList>
            <consortium name="DOE Joint Genome Institute"/>
            <person name="Kuo A."/>
            <person name="Kohler A."/>
            <person name="Nagy L.G."/>
            <person name="Floudas D."/>
            <person name="Copeland A."/>
            <person name="Barry K.W."/>
            <person name="Cichocki N."/>
            <person name="Veneault-Fourrey C."/>
            <person name="LaButti K."/>
            <person name="Lindquist E.A."/>
            <person name="Lipzen A."/>
            <person name="Lundell T."/>
            <person name="Morin E."/>
            <person name="Murat C."/>
            <person name="Sun H."/>
            <person name="Tunlid A."/>
            <person name="Henrissat B."/>
            <person name="Grigoriev I.V."/>
            <person name="Hibbett D.S."/>
            <person name="Martin F."/>
            <person name="Nordberg H.P."/>
            <person name="Cantor M.N."/>
            <person name="Hua S.X."/>
        </authorList>
    </citation>
    <scope>NUCLEOTIDE SEQUENCE [LARGE SCALE GENOMIC DNA]</scope>
    <source>
        <strain evidence="2 3">Foug A</strain>
    </source>
</reference>
<reference evidence="3" key="2">
    <citation type="submission" date="2015-01" db="EMBL/GenBank/DDBJ databases">
        <title>Evolutionary Origins and Diversification of the Mycorrhizal Mutualists.</title>
        <authorList>
            <consortium name="DOE Joint Genome Institute"/>
            <consortium name="Mycorrhizal Genomics Consortium"/>
            <person name="Kohler A."/>
            <person name="Kuo A."/>
            <person name="Nagy L.G."/>
            <person name="Floudas D."/>
            <person name="Copeland A."/>
            <person name="Barry K.W."/>
            <person name="Cichocki N."/>
            <person name="Veneault-Fourrey C."/>
            <person name="LaButti K."/>
            <person name="Lindquist E.A."/>
            <person name="Lipzen A."/>
            <person name="Lundell T."/>
            <person name="Morin E."/>
            <person name="Murat C."/>
            <person name="Riley R."/>
            <person name="Ohm R."/>
            <person name="Sun H."/>
            <person name="Tunlid A."/>
            <person name="Henrissat B."/>
            <person name="Grigoriev I.V."/>
            <person name="Hibbett D.S."/>
            <person name="Martin F."/>
        </authorList>
    </citation>
    <scope>NUCLEOTIDE SEQUENCE [LARGE SCALE GENOMIC DNA]</scope>
    <source>
        <strain evidence="3">Foug A</strain>
    </source>
</reference>
<dbReference type="Proteomes" id="UP000053989">
    <property type="component" value="Unassembled WGS sequence"/>
</dbReference>
<organism evidence="2 3">
    <name type="scientific">Scleroderma citrinum Foug A</name>
    <dbReference type="NCBI Taxonomy" id="1036808"/>
    <lineage>
        <taxon>Eukaryota</taxon>
        <taxon>Fungi</taxon>
        <taxon>Dikarya</taxon>
        <taxon>Basidiomycota</taxon>
        <taxon>Agaricomycotina</taxon>
        <taxon>Agaricomycetes</taxon>
        <taxon>Agaricomycetidae</taxon>
        <taxon>Boletales</taxon>
        <taxon>Sclerodermatineae</taxon>
        <taxon>Sclerodermataceae</taxon>
        <taxon>Scleroderma</taxon>
    </lineage>
</organism>